<dbReference type="AlphaFoldDB" id="A0A0U1P336"/>
<keyword evidence="3" id="KW-1185">Reference proteome</keyword>
<name>A0A0U1P336_9BACI</name>
<sequence>MKYFILSLFIIGMGLNTLCFFNHNEVIFLLSQFIVGLGILFNTIFILKQKLPKSFLYLLIICFSFLLLFDAYRLGKLLFLY</sequence>
<protein>
    <submittedName>
        <fullName evidence="2">Uncharacterized protein</fullName>
    </submittedName>
</protein>
<proteinExistence type="predicted"/>
<keyword evidence="1" id="KW-0812">Transmembrane</keyword>
<feature type="transmembrane region" description="Helical" evidence="1">
    <location>
        <begin position="54"/>
        <end position="72"/>
    </location>
</feature>
<gene>
    <name evidence="2" type="ORF">BN000_04735</name>
</gene>
<organism evidence="2 3">
    <name type="scientific">Neobacillus massiliamazoniensis</name>
    <dbReference type="NCBI Taxonomy" id="1499688"/>
    <lineage>
        <taxon>Bacteria</taxon>
        <taxon>Bacillati</taxon>
        <taxon>Bacillota</taxon>
        <taxon>Bacilli</taxon>
        <taxon>Bacillales</taxon>
        <taxon>Bacillaceae</taxon>
        <taxon>Neobacillus</taxon>
    </lineage>
</organism>
<accession>A0A0U1P336</accession>
<reference evidence="3" key="1">
    <citation type="submission" date="2015-05" db="EMBL/GenBank/DDBJ databases">
        <authorList>
            <person name="Urmite Genomes"/>
        </authorList>
    </citation>
    <scope>NUCLEOTIDE SEQUENCE [LARGE SCALE GENOMIC DNA]</scope>
    <source>
        <strain evidence="3">LF1</strain>
    </source>
</reference>
<evidence type="ECO:0000313" key="3">
    <source>
        <dbReference type="Proteomes" id="UP000199087"/>
    </source>
</evidence>
<keyword evidence="1" id="KW-1133">Transmembrane helix</keyword>
<dbReference type="EMBL" id="CVRB01000005">
    <property type="protein sequence ID" value="CRK84689.1"/>
    <property type="molecule type" value="Genomic_DNA"/>
</dbReference>
<evidence type="ECO:0000313" key="2">
    <source>
        <dbReference type="EMBL" id="CRK84689.1"/>
    </source>
</evidence>
<dbReference type="Proteomes" id="UP000199087">
    <property type="component" value="Unassembled WGS sequence"/>
</dbReference>
<evidence type="ECO:0000256" key="1">
    <source>
        <dbReference type="SAM" id="Phobius"/>
    </source>
</evidence>
<keyword evidence="1" id="KW-0472">Membrane</keyword>
<feature type="transmembrane region" description="Helical" evidence="1">
    <location>
        <begin position="29"/>
        <end position="47"/>
    </location>
</feature>